<dbReference type="PANTHER" id="PTHR34289">
    <property type="entry name" value="PROTEIN, PUTATIVE (DUF819)-RELATED"/>
    <property type="match status" value="1"/>
</dbReference>
<dbReference type="RefSeq" id="WP_043414313.1">
    <property type="nucleotide sequence ID" value="NZ_JPMI01000423.1"/>
</dbReference>
<feature type="transmembrane region" description="Helical" evidence="1">
    <location>
        <begin position="369"/>
        <end position="392"/>
    </location>
</feature>
<keyword evidence="1" id="KW-0472">Membrane</keyword>
<dbReference type="PANTHER" id="PTHR34289:SF8">
    <property type="entry name" value="DUF819 DOMAIN-CONTAINING PROTEIN"/>
    <property type="match status" value="1"/>
</dbReference>
<evidence type="ECO:0000313" key="3">
    <source>
        <dbReference type="Proteomes" id="UP000028547"/>
    </source>
</evidence>
<proteinExistence type="predicted"/>
<sequence>MTEPLIQSPMAVLAVLLAVLALLFYAERHPVVGRVFKVVPILVFVYFVPTLLSNTGLIPTKSELYGFVSAYLLPTSLVLQVLSMDLPAISRLGRSAVWLFLAGTAGIVLGGPIAYLLLGWLVPADLGEQAWKGLAALSGSWIGGSANFVAIGKSVGTQDSTLSMMVVVDVGVSNMWTAVLLYFAGRELAMDTRMGADRRAIDVVREQVERFQASVLRPASLTDLVWILTLGFGTTVACTAVAKHLPDIGTIITGFTWVVLLVTTVGVAMSFTPLRKLEGAGASRVGMLFLYVLVMTIGAKADFRRLLDAPALVAVGMVWMVIHAAFIMGTRRLLRAPIFFAAVGSQANVGGAASASVVAAAFHPSLAPVGVMLAVAGYVLGTYGGLVCAVLLEQVHRIIH</sequence>
<keyword evidence="1" id="KW-0812">Transmembrane</keyword>
<feature type="transmembrane region" description="Helical" evidence="1">
    <location>
        <begin position="338"/>
        <end position="363"/>
    </location>
</feature>
<dbReference type="AlphaFoldDB" id="A0A084SEH3"/>
<feature type="transmembrane region" description="Helical" evidence="1">
    <location>
        <begin position="96"/>
        <end position="122"/>
    </location>
</feature>
<comment type="caution">
    <text evidence="2">The sequence shown here is derived from an EMBL/GenBank/DDBJ whole genome shotgun (WGS) entry which is preliminary data.</text>
</comment>
<accession>A0A084SEH3</accession>
<evidence type="ECO:0000313" key="2">
    <source>
        <dbReference type="EMBL" id="KFA86858.1"/>
    </source>
</evidence>
<dbReference type="Proteomes" id="UP000028547">
    <property type="component" value="Unassembled WGS sequence"/>
</dbReference>
<feature type="transmembrane region" description="Helical" evidence="1">
    <location>
        <begin position="38"/>
        <end position="58"/>
    </location>
</feature>
<reference evidence="2 3" key="1">
    <citation type="submission" date="2014-07" db="EMBL/GenBank/DDBJ databases">
        <title>Draft Genome Sequence of Gephyronic Acid Producer, Cystobacter violaceus Strain Cb vi76.</title>
        <authorList>
            <person name="Stevens D.C."/>
            <person name="Young J."/>
            <person name="Carmichael R."/>
            <person name="Tan J."/>
            <person name="Taylor R.E."/>
        </authorList>
    </citation>
    <scope>NUCLEOTIDE SEQUENCE [LARGE SCALE GENOMIC DNA]</scope>
    <source>
        <strain evidence="2 3">Cb vi76</strain>
    </source>
</reference>
<dbReference type="InterPro" id="IPR008537">
    <property type="entry name" value="DUF819"/>
</dbReference>
<feature type="transmembrane region" description="Helical" evidence="1">
    <location>
        <begin position="281"/>
        <end position="299"/>
    </location>
</feature>
<feature type="transmembrane region" description="Helical" evidence="1">
    <location>
        <begin position="248"/>
        <end position="269"/>
    </location>
</feature>
<protein>
    <submittedName>
        <fullName evidence="2">Membrane protein</fullName>
    </submittedName>
</protein>
<organism evidence="2 3">
    <name type="scientific">Archangium violaceum Cb vi76</name>
    <dbReference type="NCBI Taxonomy" id="1406225"/>
    <lineage>
        <taxon>Bacteria</taxon>
        <taxon>Pseudomonadati</taxon>
        <taxon>Myxococcota</taxon>
        <taxon>Myxococcia</taxon>
        <taxon>Myxococcales</taxon>
        <taxon>Cystobacterineae</taxon>
        <taxon>Archangiaceae</taxon>
        <taxon>Archangium</taxon>
    </lineage>
</organism>
<dbReference type="EMBL" id="JPMI01000423">
    <property type="protein sequence ID" value="KFA86858.1"/>
    <property type="molecule type" value="Genomic_DNA"/>
</dbReference>
<feature type="transmembrane region" description="Helical" evidence="1">
    <location>
        <begin position="6"/>
        <end position="26"/>
    </location>
</feature>
<feature type="transmembrane region" description="Helical" evidence="1">
    <location>
        <begin position="224"/>
        <end position="242"/>
    </location>
</feature>
<gene>
    <name evidence="2" type="ORF">Q664_51695</name>
</gene>
<evidence type="ECO:0000256" key="1">
    <source>
        <dbReference type="SAM" id="Phobius"/>
    </source>
</evidence>
<name>A0A084SEH3_9BACT</name>
<feature type="transmembrane region" description="Helical" evidence="1">
    <location>
        <begin position="311"/>
        <end position="329"/>
    </location>
</feature>
<feature type="transmembrane region" description="Helical" evidence="1">
    <location>
        <begin position="162"/>
        <end position="184"/>
    </location>
</feature>
<dbReference type="Pfam" id="PF05684">
    <property type="entry name" value="DUF819"/>
    <property type="match status" value="1"/>
</dbReference>
<keyword evidence="1" id="KW-1133">Transmembrane helix</keyword>
<feature type="transmembrane region" description="Helical" evidence="1">
    <location>
        <begin position="64"/>
        <end position="84"/>
    </location>
</feature>